<name>A0ABZ0VAU5_9MICO</name>
<dbReference type="RefSeq" id="WP_322410886.1">
    <property type="nucleotide sequence ID" value="NZ_CP139779.1"/>
</dbReference>
<gene>
    <name evidence="2" type="ORF">T9R20_01980</name>
</gene>
<reference evidence="2 3" key="1">
    <citation type="submission" date="2023-06" db="EMBL/GenBank/DDBJ databases">
        <title>Rock-solubilizing bacteria, Microbacterium invictum, promotes re-establishment of vegetation in rocky wasteland by accelerating rock bio-weathering and reshaping soil bacterial community.</title>
        <authorList>
            <person name="Liu C."/>
        </authorList>
    </citation>
    <scope>NUCLEOTIDE SEQUENCE [LARGE SCALE GENOMIC DNA]</scope>
    <source>
        <strain evidence="2 3">X-18</strain>
    </source>
</reference>
<dbReference type="Proteomes" id="UP001324533">
    <property type="component" value="Chromosome"/>
</dbReference>
<dbReference type="Gene3D" id="3.40.190.10">
    <property type="entry name" value="Periplasmic binding protein-like II"/>
    <property type="match status" value="1"/>
</dbReference>
<keyword evidence="3" id="KW-1185">Reference proteome</keyword>
<dbReference type="EMBL" id="CP139779">
    <property type="protein sequence ID" value="WQB70750.1"/>
    <property type="molecule type" value="Genomic_DNA"/>
</dbReference>
<dbReference type="PROSITE" id="PS51257">
    <property type="entry name" value="PROKAR_LIPOPROTEIN"/>
    <property type="match status" value="1"/>
</dbReference>
<feature type="domain" description="Solute-binding protein family 3/N-terminal" evidence="1">
    <location>
        <begin position="69"/>
        <end position="133"/>
    </location>
</feature>
<proteinExistence type="predicted"/>
<evidence type="ECO:0000313" key="3">
    <source>
        <dbReference type="Proteomes" id="UP001324533"/>
    </source>
</evidence>
<evidence type="ECO:0000313" key="2">
    <source>
        <dbReference type="EMBL" id="WQB70750.1"/>
    </source>
</evidence>
<evidence type="ECO:0000259" key="1">
    <source>
        <dbReference type="Pfam" id="PF00497"/>
    </source>
</evidence>
<sequence>MVDRRKARESGRRSSRRSLAAAAFGVALLLTGCGQPLMPADPDGTLQDVRGDVLHAGVTPNGDLMNVSGDEPSGYEADAIRAFAESLDADVEWTVGAEETLVRGLEDGTLDLVAGGITDKTPWTDKAGVTRAYREVVDDQGGTHMLVMLVPLGENAFLSELEEFLSAHVEQGDG</sequence>
<dbReference type="Pfam" id="PF00497">
    <property type="entry name" value="SBP_bac_3"/>
    <property type="match status" value="1"/>
</dbReference>
<organism evidence="2 3">
    <name type="scientific">Microbacterium invictum</name>
    <dbReference type="NCBI Taxonomy" id="515415"/>
    <lineage>
        <taxon>Bacteria</taxon>
        <taxon>Bacillati</taxon>
        <taxon>Actinomycetota</taxon>
        <taxon>Actinomycetes</taxon>
        <taxon>Micrococcales</taxon>
        <taxon>Microbacteriaceae</taxon>
        <taxon>Microbacterium</taxon>
    </lineage>
</organism>
<dbReference type="SUPFAM" id="SSF53850">
    <property type="entry name" value="Periplasmic binding protein-like II"/>
    <property type="match status" value="1"/>
</dbReference>
<dbReference type="InterPro" id="IPR001638">
    <property type="entry name" value="Solute-binding_3/MltF_N"/>
</dbReference>
<protein>
    <submittedName>
        <fullName evidence="2">Transporter substrate-binding domain-containing protein</fullName>
    </submittedName>
</protein>
<accession>A0ABZ0VAU5</accession>